<organism evidence="2 3">
    <name type="scientific">Bradyrhizobium diazoefficiens</name>
    <dbReference type="NCBI Taxonomy" id="1355477"/>
    <lineage>
        <taxon>Bacteria</taxon>
        <taxon>Pseudomonadati</taxon>
        <taxon>Pseudomonadota</taxon>
        <taxon>Alphaproteobacteria</taxon>
        <taxon>Hyphomicrobiales</taxon>
        <taxon>Nitrobacteraceae</taxon>
        <taxon>Bradyrhizobium</taxon>
    </lineage>
</organism>
<evidence type="ECO:0000313" key="2">
    <source>
        <dbReference type="EMBL" id="BAR53842.1"/>
    </source>
</evidence>
<name>A0A0E4BK97_9BRAD</name>
<evidence type="ECO:0000256" key="1">
    <source>
        <dbReference type="SAM" id="Phobius"/>
    </source>
</evidence>
<keyword evidence="1" id="KW-0812">Transmembrane</keyword>
<gene>
    <name evidence="2" type="ORF">NK6_657</name>
</gene>
<reference evidence="2 3" key="1">
    <citation type="submission" date="2014-11" db="EMBL/GenBank/DDBJ databases">
        <title>Symbiosis island explosion on the genome of extra-slow-growing strains of soybean bradyrhizobia with massive insertion sequences.</title>
        <authorList>
            <person name="Iida T."/>
            <person name="Minamisawa K."/>
        </authorList>
    </citation>
    <scope>NUCLEOTIDE SEQUENCE [LARGE SCALE GENOMIC DNA]</scope>
    <source>
        <strain evidence="2 3">NK6</strain>
    </source>
</reference>
<feature type="transmembrane region" description="Helical" evidence="1">
    <location>
        <begin position="136"/>
        <end position="157"/>
    </location>
</feature>
<dbReference type="EMBL" id="AP014685">
    <property type="protein sequence ID" value="BAR53842.1"/>
    <property type="molecule type" value="Genomic_DNA"/>
</dbReference>
<dbReference type="Proteomes" id="UP000063308">
    <property type="component" value="Chromosome"/>
</dbReference>
<sequence length="203" mass="22015">MQTGSIVEMRVSDAQGAPGASYAYKASLIGSAHRFELTDAGLSWHIGGRSGLWRYDEISAIRLSFRPVSMQQHRFRADVSRSGGGRIAILSTSWQTAALMAPQDNGFRDFIVELHARMAKAGSRAVLTAGLGRNTYAAVLTFMAVLTVAMTGLLIRALMIDAFAGALFILGFAALFAWQVGGFVRRNQPQSYSFDRVPKALLP</sequence>
<accession>A0A0E4BK97</accession>
<evidence type="ECO:0008006" key="4">
    <source>
        <dbReference type="Google" id="ProtNLM"/>
    </source>
</evidence>
<feature type="transmembrane region" description="Helical" evidence="1">
    <location>
        <begin position="163"/>
        <end position="184"/>
    </location>
</feature>
<keyword evidence="1" id="KW-1133">Transmembrane helix</keyword>
<proteinExistence type="predicted"/>
<protein>
    <recommendedName>
        <fullName evidence="4">Bll5862 protein</fullName>
    </recommendedName>
</protein>
<dbReference type="AlphaFoldDB" id="A0A0E4BK97"/>
<evidence type="ECO:0000313" key="3">
    <source>
        <dbReference type="Proteomes" id="UP000063308"/>
    </source>
</evidence>
<keyword evidence="1" id="KW-0472">Membrane</keyword>